<keyword evidence="2" id="KW-1185">Reference proteome</keyword>
<dbReference type="AlphaFoldDB" id="A0A915P391"/>
<evidence type="ECO:0000313" key="3">
    <source>
        <dbReference type="WBParaSite" id="scf7180000422313.g8743"/>
    </source>
</evidence>
<evidence type="ECO:0000256" key="1">
    <source>
        <dbReference type="SAM" id="SignalP"/>
    </source>
</evidence>
<sequence>MFSFSTKICLFILSIFILFHLNNGSIETNNTDENNCTDGICSDKQRCMKENDFCDQRSETCCPGLMCKGEFWR</sequence>
<feature type="chain" id="PRO_5037942973" evidence="1">
    <location>
        <begin position="25"/>
        <end position="73"/>
    </location>
</feature>
<dbReference type="WBParaSite" id="scf7180000422313.g8743">
    <property type="protein sequence ID" value="scf7180000422313.g8743"/>
    <property type="gene ID" value="scf7180000422313.g8743"/>
</dbReference>
<protein>
    <submittedName>
        <fullName evidence="3">Uncharacterized protein</fullName>
    </submittedName>
</protein>
<proteinExistence type="predicted"/>
<dbReference type="Proteomes" id="UP000887560">
    <property type="component" value="Unplaced"/>
</dbReference>
<feature type="signal peptide" evidence="1">
    <location>
        <begin position="1"/>
        <end position="24"/>
    </location>
</feature>
<evidence type="ECO:0000313" key="2">
    <source>
        <dbReference type="Proteomes" id="UP000887560"/>
    </source>
</evidence>
<accession>A0A915P391</accession>
<reference evidence="3" key="1">
    <citation type="submission" date="2022-11" db="UniProtKB">
        <authorList>
            <consortium name="WormBaseParasite"/>
        </authorList>
    </citation>
    <scope>IDENTIFICATION</scope>
</reference>
<organism evidence="2 3">
    <name type="scientific">Meloidogyne floridensis</name>
    <dbReference type="NCBI Taxonomy" id="298350"/>
    <lineage>
        <taxon>Eukaryota</taxon>
        <taxon>Metazoa</taxon>
        <taxon>Ecdysozoa</taxon>
        <taxon>Nematoda</taxon>
        <taxon>Chromadorea</taxon>
        <taxon>Rhabditida</taxon>
        <taxon>Tylenchina</taxon>
        <taxon>Tylenchomorpha</taxon>
        <taxon>Tylenchoidea</taxon>
        <taxon>Meloidogynidae</taxon>
        <taxon>Meloidogyninae</taxon>
        <taxon>Meloidogyne</taxon>
    </lineage>
</organism>
<keyword evidence="1" id="KW-0732">Signal</keyword>
<name>A0A915P391_9BILA</name>